<comment type="caution">
    <text evidence="2">The sequence shown here is derived from an EMBL/GenBank/DDBJ whole genome shotgun (WGS) entry which is preliminary data.</text>
</comment>
<gene>
    <name evidence="2" type="ORF">CONPUDRAFT_166410</name>
</gene>
<evidence type="ECO:0000256" key="1">
    <source>
        <dbReference type="SAM" id="MobiDB-lite"/>
    </source>
</evidence>
<dbReference type="KEGG" id="cput:CONPUDRAFT_166410"/>
<evidence type="ECO:0000313" key="2">
    <source>
        <dbReference type="EMBL" id="EIW79681.1"/>
    </source>
</evidence>
<dbReference type="GeneID" id="19205539"/>
<reference evidence="3" key="1">
    <citation type="journal article" date="2012" name="Science">
        <title>The Paleozoic origin of enzymatic lignin decomposition reconstructed from 31 fungal genomes.</title>
        <authorList>
            <person name="Floudas D."/>
            <person name="Binder M."/>
            <person name="Riley R."/>
            <person name="Barry K."/>
            <person name="Blanchette R.A."/>
            <person name="Henrissat B."/>
            <person name="Martinez A.T."/>
            <person name="Otillar R."/>
            <person name="Spatafora J.W."/>
            <person name="Yadav J.S."/>
            <person name="Aerts A."/>
            <person name="Benoit I."/>
            <person name="Boyd A."/>
            <person name="Carlson A."/>
            <person name="Copeland A."/>
            <person name="Coutinho P.M."/>
            <person name="de Vries R.P."/>
            <person name="Ferreira P."/>
            <person name="Findley K."/>
            <person name="Foster B."/>
            <person name="Gaskell J."/>
            <person name="Glotzer D."/>
            <person name="Gorecki P."/>
            <person name="Heitman J."/>
            <person name="Hesse C."/>
            <person name="Hori C."/>
            <person name="Igarashi K."/>
            <person name="Jurgens J.A."/>
            <person name="Kallen N."/>
            <person name="Kersten P."/>
            <person name="Kohler A."/>
            <person name="Kuees U."/>
            <person name="Kumar T.K.A."/>
            <person name="Kuo A."/>
            <person name="LaButti K."/>
            <person name="Larrondo L.F."/>
            <person name="Lindquist E."/>
            <person name="Ling A."/>
            <person name="Lombard V."/>
            <person name="Lucas S."/>
            <person name="Lundell T."/>
            <person name="Martin R."/>
            <person name="McLaughlin D.J."/>
            <person name="Morgenstern I."/>
            <person name="Morin E."/>
            <person name="Murat C."/>
            <person name="Nagy L.G."/>
            <person name="Nolan M."/>
            <person name="Ohm R.A."/>
            <person name="Patyshakuliyeva A."/>
            <person name="Rokas A."/>
            <person name="Ruiz-Duenas F.J."/>
            <person name="Sabat G."/>
            <person name="Salamov A."/>
            <person name="Samejima M."/>
            <person name="Schmutz J."/>
            <person name="Slot J.C."/>
            <person name="St John F."/>
            <person name="Stenlid J."/>
            <person name="Sun H."/>
            <person name="Sun S."/>
            <person name="Syed K."/>
            <person name="Tsang A."/>
            <person name="Wiebenga A."/>
            <person name="Young D."/>
            <person name="Pisabarro A."/>
            <person name="Eastwood D.C."/>
            <person name="Martin F."/>
            <person name="Cullen D."/>
            <person name="Grigoriev I.V."/>
            <person name="Hibbett D.S."/>
        </authorList>
    </citation>
    <scope>NUCLEOTIDE SEQUENCE [LARGE SCALE GENOMIC DNA]</scope>
    <source>
        <strain evidence="3">RWD-64-598 SS2</strain>
    </source>
</reference>
<name>A0A5M3MM70_CONPW</name>
<feature type="region of interest" description="Disordered" evidence="1">
    <location>
        <begin position="46"/>
        <end position="67"/>
    </location>
</feature>
<evidence type="ECO:0000313" key="3">
    <source>
        <dbReference type="Proteomes" id="UP000053558"/>
    </source>
</evidence>
<feature type="compositionally biased region" description="Basic residues" evidence="1">
    <location>
        <begin position="46"/>
        <end position="55"/>
    </location>
</feature>
<organism evidence="2 3">
    <name type="scientific">Coniophora puteana (strain RWD-64-598)</name>
    <name type="common">Brown rot fungus</name>
    <dbReference type="NCBI Taxonomy" id="741705"/>
    <lineage>
        <taxon>Eukaryota</taxon>
        <taxon>Fungi</taxon>
        <taxon>Dikarya</taxon>
        <taxon>Basidiomycota</taxon>
        <taxon>Agaricomycotina</taxon>
        <taxon>Agaricomycetes</taxon>
        <taxon>Agaricomycetidae</taxon>
        <taxon>Boletales</taxon>
        <taxon>Coniophorineae</taxon>
        <taxon>Coniophoraceae</taxon>
        <taxon>Coniophora</taxon>
    </lineage>
</organism>
<dbReference type="AlphaFoldDB" id="A0A5M3MM70"/>
<proteinExistence type="predicted"/>
<dbReference type="Proteomes" id="UP000053558">
    <property type="component" value="Unassembled WGS sequence"/>
</dbReference>
<dbReference type="RefSeq" id="XP_007770053.1">
    <property type="nucleotide sequence ID" value="XM_007771863.1"/>
</dbReference>
<sequence>MAPRFNVENMPPTRVPLAPVSRSTRKLKSSHSNPFISSIKVKHNGIHAARRRSRPVRPTCPKQTPVSHTQCIDVEMRDGSQSAGAGPSTHHVKLPRTLIRPDFNAISRDAIEAVACHLADVPVGGEDPPALVIGLLFTRSPSPRPRLCSIAYPVLSMFSLSSRL</sequence>
<dbReference type="EMBL" id="JH711580">
    <property type="protein sequence ID" value="EIW79681.1"/>
    <property type="molecule type" value="Genomic_DNA"/>
</dbReference>
<keyword evidence="3" id="KW-1185">Reference proteome</keyword>
<dbReference type="OrthoDB" id="2523383at2759"/>
<accession>A0A5M3MM70</accession>
<protein>
    <submittedName>
        <fullName evidence="2">Uncharacterized protein</fullName>
    </submittedName>
</protein>
<feature type="region of interest" description="Disordered" evidence="1">
    <location>
        <begin position="1"/>
        <end position="32"/>
    </location>
</feature>